<organism evidence="1">
    <name type="scientific">Arundo donax</name>
    <name type="common">Giant reed</name>
    <name type="synonym">Donax arundinaceus</name>
    <dbReference type="NCBI Taxonomy" id="35708"/>
    <lineage>
        <taxon>Eukaryota</taxon>
        <taxon>Viridiplantae</taxon>
        <taxon>Streptophyta</taxon>
        <taxon>Embryophyta</taxon>
        <taxon>Tracheophyta</taxon>
        <taxon>Spermatophyta</taxon>
        <taxon>Magnoliopsida</taxon>
        <taxon>Liliopsida</taxon>
        <taxon>Poales</taxon>
        <taxon>Poaceae</taxon>
        <taxon>PACMAD clade</taxon>
        <taxon>Arundinoideae</taxon>
        <taxon>Arundineae</taxon>
        <taxon>Arundo</taxon>
    </lineage>
</organism>
<reference evidence="1" key="1">
    <citation type="submission" date="2014-09" db="EMBL/GenBank/DDBJ databases">
        <authorList>
            <person name="Magalhaes I.L.F."/>
            <person name="Oliveira U."/>
            <person name="Santos F.R."/>
            <person name="Vidigal T.H.D.A."/>
            <person name="Brescovit A.D."/>
            <person name="Santos A.J."/>
        </authorList>
    </citation>
    <scope>NUCLEOTIDE SEQUENCE</scope>
    <source>
        <tissue evidence="1">Shoot tissue taken approximately 20 cm above the soil surface</tissue>
    </source>
</reference>
<protein>
    <submittedName>
        <fullName evidence="1">Uncharacterized protein</fullName>
    </submittedName>
</protein>
<name>A0A0A9A628_ARUDO</name>
<proteinExistence type="predicted"/>
<dbReference type="EMBL" id="GBRH01255398">
    <property type="protein sequence ID" value="JAD42497.1"/>
    <property type="molecule type" value="Transcribed_RNA"/>
</dbReference>
<accession>A0A0A9A628</accession>
<reference evidence="1" key="2">
    <citation type="journal article" date="2015" name="Data Brief">
        <title>Shoot transcriptome of the giant reed, Arundo donax.</title>
        <authorList>
            <person name="Barrero R.A."/>
            <person name="Guerrero F.D."/>
            <person name="Moolhuijzen P."/>
            <person name="Goolsby J.A."/>
            <person name="Tidwell J."/>
            <person name="Bellgard S.E."/>
            <person name="Bellgard M.I."/>
        </authorList>
    </citation>
    <scope>NUCLEOTIDE SEQUENCE</scope>
    <source>
        <tissue evidence="1">Shoot tissue taken approximately 20 cm above the soil surface</tissue>
    </source>
</reference>
<sequence length="11" mass="1190">MAGSRCPVTLR</sequence>
<evidence type="ECO:0000313" key="1">
    <source>
        <dbReference type="EMBL" id="JAD42497.1"/>
    </source>
</evidence>